<dbReference type="AlphaFoldDB" id="A0A1E5GL28"/>
<keyword evidence="3" id="KW-0812">Transmembrane</keyword>
<feature type="transmembrane region" description="Helical" evidence="3">
    <location>
        <begin position="28"/>
        <end position="54"/>
    </location>
</feature>
<feature type="transmembrane region" description="Helical" evidence="3">
    <location>
        <begin position="283"/>
        <end position="300"/>
    </location>
</feature>
<dbReference type="STRING" id="903984.BCR21_00045"/>
<feature type="transmembrane region" description="Helical" evidence="3">
    <location>
        <begin position="306"/>
        <end position="327"/>
    </location>
</feature>
<keyword evidence="3" id="KW-0472">Membrane</keyword>
<dbReference type="SUPFAM" id="SSF103481">
    <property type="entry name" value="Multidrug resistance efflux transporter EmrE"/>
    <property type="match status" value="1"/>
</dbReference>
<dbReference type="InterPro" id="IPR037185">
    <property type="entry name" value="EmrE-like"/>
</dbReference>
<protein>
    <recommendedName>
        <fullName evidence="4">EamA domain-containing protein</fullName>
    </recommendedName>
</protein>
<evidence type="ECO:0000259" key="4">
    <source>
        <dbReference type="Pfam" id="PF00892"/>
    </source>
</evidence>
<accession>A0A1E5GL28</accession>
<dbReference type="InterPro" id="IPR000620">
    <property type="entry name" value="EamA_dom"/>
</dbReference>
<comment type="similarity">
    <text evidence="2">Belongs to the EamA transporter family.</text>
</comment>
<evidence type="ECO:0000313" key="5">
    <source>
        <dbReference type="EMBL" id="OEG13424.1"/>
    </source>
</evidence>
<feature type="transmembrane region" description="Helical" evidence="3">
    <location>
        <begin position="103"/>
        <end position="124"/>
    </location>
</feature>
<organism evidence="5 6">
    <name type="scientific">Enterococcus ureasiticus</name>
    <dbReference type="NCBI Taxonomy" id="903984"/>
    <lineage>
        <taxon>Bacteria</taxon>
        <taxon>Bacillati</taxon>
        <taxon>Bacillota</taxon>
        <taxon>Bacilli</taxon>
        <taxon>Lactobacillales</taxon>
        <taxon>Enterococcaceae</taxon>
        <taxon>Enterococcus</taxon>
    </lineage>
</organism>
<name>A0A1E5GL28_9ENTE</name>
<dbReference type="Pfam" id="PF00892">
    <property type="entry name" value="EamA"/>
    <property type="match status" value="1"/>
</dbReference>
<gene>
    <name evidence="5" type="ORF">BCR21_00045</name>
</gene>
<feature type="transmembrane region" description="Helical" evidence="3">
    <location>
        <begin position="184"/>
        <end position="207"/>
    </location>
</feature>
<feature type="transmembrane region" description="Helical" evidence="3">
    <location>
        <begin position="157"/>
        <end position="178"/>
    </location>
</feature>
<feature type="transmembrane region" description="Helical" evidence="3">
    <location>
        <begin position="253"/>
        <end position="271"/>
    </location>
</feature>
<dbReference type="PANTHER" id="PTHR22911:SF137">
    <property type="entry name" value="SOLUTE CARRIER FAMILY 35 MEMBER G2-RELATED"/>
    <property type="match status" value="1"/>
</dbReference>
<evidence type="ECO:0000256" key="3">
    <source>
        <dbReference type="SAM" id="Phobius"/>
    </source>
</evidence>
<evidence type="ECO:0000256" key="1">
    <source>
        <dbReference type="ARBA" id="ARBA00004127"/>
    </source>
</evidence>
<proteinExistence type="inferred from homology"/>
<dbReference type="RefSeq" id="WP_069644492.1">
    <property type="nucleotide sequence ID" value="NZ_MIJZ01000001.1"/>
</dbReference>
<dbReference type="EMBL" id="MIJZ01000001">
    <property type="protein sequence ID" value="OEG13424.1"/>
    <property type="molecule type" value="Genomic_DNA"/>
</dbReference>
<keyword evidence="6" id="KW-1185">Reference proteome</keyword>
<feature type="transmembrane region" description="Helical" evidence="3">
    <location>
        <begin position="227"/>
        <end position="247"/>
    </location>
</feature>
<comment type="caution">
    <text evidence="5">The sequence shown here is derived from an EMBL/GenBank/DDBJ whole genome shotgun (WGS) entry which is preliminary data.</text>
</comment>
<keyword evidence="3" id="KW-1133">Transmembrane helix</keyword>
<feature type="transmembrane region" description="Helical" evidence="3">
    <location>
        <begin position="130"/>
        <end position="150"/>
    </location>
</feature>
<sequence length="338" mass="35638">MNNINELSASTLEQAKAKQASSFERKGLLNGLSSGLLFGLNSALLALAISLFLFSDEPNAYALPLVFAGFNDFLAAIWLIIYNAYQGRLKEIFRSLKLFPGKMTCLAALMGGPVAQGAYLLGIAFAGPTYAVPISALCPVVGALLSAVFLKEKITQRVWAGMAICVVGAVVISYTPPAGNVENFYLGIICAAVAALGWGLEGVLSAFGGSVLDPKVTITIRDITSGLTFFLIVMPLVNGFGVFQQVFQSPKTLVVLALAALVAAVSFLQWYNANSMCGVAKGMALNSTYVMWGIIFSAVVSQDFSAITPTVIAGALLITFGAIMVSVNPLSFFKKEAI</sequence>
<reference evidence="6" key="1">
    <citation type="submission" date="2016-09" db="EMBL/GenBank/DDBJ databases">
        <authorList>
            <person name="Gulvik C.A."/>
        </authorList>
    </citation>
    <scope>NUCLEOTIDE SEQUENCE [LARGE SCALE GENOMIC DNA]</scope>
    <source>
        <strain evidence="6">DSM 23328</strain>
    </source>
</reference>
<comment type="subcellular location">
    <subcellularLocation>
        <location evidence="1">Endomembrane system</location>
        <topology evidence="1">Multi-pass membrane protein</topology>
    </subcellularLocation>
</comment>
<evidence type="ECO:0000313" key="6">
    <source>
        <dbReference type="Proteomes" id="UP000094068"/>
    </source>
</evidence>
<dbReference type="OrthoDB" id="5604143at2"/>
<dbReference type="PANTHER" id="PTHR22911">
    <property type="entry name" value="ACYL-MALONYL CONDENSING ENZYME-RELATED"/>
    <property type="match status" value="1"/>
</dbReference>
<dbReference type="Proteomes" id="UP000094068">
    <property type="component" value="Unassembled WGS sequence"/>
</dbReference>
<dbReference type="GO" id="GO:0016020">
    <property type="term" value="C:membrane"/>
    <property type="evidence" value="ECO:0007669"/>
    <property type="project" value="InterPro"/>
</dbReference>
<evidence type="ECO:0000256" key="2">
    <source>
        <dbReference type="ARBA" id="ARBA00007362"/>
    </source>
</evidence>
<feature type="domain" description="EamA" evidence="4">
    <location>
        <begin position="50"/>
        <end position="173"/>
    </location>
</feature>
<feature type="transmembrane region" description="Helical" evidence="3">
    <location>
        <begin position="60"/>
        <end position="82"/>
    </location>
</feature>